<dbReference type="STRING" id="728005.SAMN04488059_11436"/>
<keyword evidence="1" id="KW-0472">Membrane</keyword>
<feature type="transmembrane region" description="Helical" evidence="1">
    <location>
        <begin position="40"/>
        <end position="58"/>
    </location>
</feature>
<dbReference type="AlphaFoldDB" id="A0A1I1MZU1"/>
<dbReference type="Proteomes" id="UP000182258">
    <property type="component" value="Unassembled WGS sequence"/>
</dbReference>
<name>A0A1I1MZU1_9HYPH</name>
<feature type="transmembrane region" description="Helical" evidence="1">
    <location>
        <begin position="89"/>
        <end position="108"/>
    </location>
</feature>
<keyword evidence="1" id="KW-1133">Transmembrane helix</keyword>
<organism evidence="2 3">
    <name type="scientific">Devosia psychrophila</name>
    <dbReference type="NCBI Taxonomy" id="728005"/>
    <lineage>
        <taxon>Bacteria</taxon>
        <taxon>Pseudomonadati</taxon>
        <taxon>Pseudomonadota</taxon>
        <taxon>Alphaproteobacteria</taxon>
        <taxon>Hyphomicrobiales</taxon>
        <taxon>Devosiaceae</taxon>
        <taxon>Devosia</taxon>
    </lineage>
</organism>
<evidence type="ECO:0000313" key="3">
    <source>
        <dbReference type="Proteomes" id="UP000182258"/>
    </source>
</evidence>
<sequence length="144" mass="15627">MTEGQIHLARNLAYAGIIPPWLALIVHISTGLHWANFPALTYGAIIASFVCGMHWGLCMQPRQPMPVNLLITSNAGALAAWAMLLASLWSAAFAFLGLAIVLGVLLFIDRKLLSAAVIEPWFWTVRRNASIGLCAGLVFWSILA</sequence>
<evidence type="ECO:0000256" key="1">
    <source>
        <dbReference type="SAM" id="Phobius"/>
    </source>
</evidence>
<proteinExistence type="predicted"/>
<feature type="transmembrane region" description="Helical" evidence="1">
    <location>
        <begin position="65"/>
        <end position="83"/>
    </location>
</feature>
<dbReference type="OrthoDB" id="8374048at2"/>
<dbReference type="InterPro" id="IPR021836">
    <property type="entry name" value="DUF3429"/>
</dbReference>
<accession>A0A1I1MZU1</accession>
<dbReference type="RefSeq" id="WP_052953010.1">
    <property type="nucleotide sequence ID" value="NZ_FOMB01000014.1"/>
</dbReference>
<dbReference type="Pfam" id="PF11911">
    <property type="entry name" value="DUF3429"/>
    <property type="match status" value="1"/>
</dbReference>
<protein>
    <recommendedName>
        <fullName evidence="4">DUF3429 domain-containing protein</fullName>
    </recommendedName>
</protein>
<evidence type="ECO:0008006" key="4">
    <source>
        <dbReference type="Google" id="ProtNLM"/>
    </source>
</evidence>
<gene>
    <name evidence="2" type="ORF">SAMN04488059_11436</name>
</gene>
<reference evidence="2 3" key="1">
    <citation type="submission" date="2016-10" db="EMBL/GenBank/DDBJ databases">
        <authorList>
            <person name="de Groot N.N."/>
        </authorList>
    </citation>
    <scope>NUCLEOTIDE SEQUENCE [LARGE SCALE GENOMIC DNA]</scope>
    <source>
        <strain evidence="2 3">CGMCC 1.10210</strain>
    </source>
</reference>
<keyword evidence="1" id="KW-0812">Transmembrane</keyword>
<dbReference type="EMBL" id="FOMB01000014">
    <property type="protein sequence ID" value="SFC90412.1"/>
    <property type="molecule type" value="Genomic_DNA"/>
</dbReference>
<evidence type="ECO:0000313" key="2">
    <source>
        <dbReference type="EMBL" id="SFC90412.1"/>
    </source>
</evidence>
<feature type="transmembrane region" description="Helical" evidence="1">
    <location>
        <begin position="12"/>
        <end position="34"/>
    </location>
</feature>